<dbReference type="GO" id="GO:0005739">
    <property type="term" value="C:mitochondrion"/>
    <property type="evidence" value="ECO:0007669"/>
    <property type="project" value="TreeGrafter"/>
</dbReference>
<organism evidence="6 7">
    <name type="scientific">Colletotrichum orbiculare (strain 104-T / ATCC 96160 / CBS 514.97 / LARS 414 / MAFF 240422)</name>
    <name type="common">Cucumber anthracnose fungus</name>
    <name type="synonym">Colletotrichum lagenarium</name>
    <dbReference type="NCBI Taxonomy" id="1213857"/>
    <lineage>
        <taxon>Eukaryota</taxon>
        <taxon>Fungi</taxon>
        <taxon>Dikarya</taxon>
        <taxon>Ascomycota</taxon>
        <taxon>Pezizomycotina</taxon>
        <taxon>Sordariomycetes</taxon>
        <taxon>Hypocreomycetidae</taxon>
        <taxon>Glomerellales</taxon>
        <taxon>Glomerellaceae</taxon>
        <taxon>Colletotrichum</taxon>
        <taxon>Colletotrichum orbiculare species complex</taxon>
    </lineage>
</organism>
<dbReference type="PANTHER" id="PTHR39136:SF1">
    <property type="entry name" value="ALTERED INHERITANCE OF MITOCHONDRIA PROTEIN 11"/>
    <property type="match status" value="1"/>
</dbReference>
<evidence type="ECO:0000256" key="3">
    <source>
        <dbReference type="ARBA" id="ARBA00023136"/>
    </source>
</evidence>
<keyword evidence="2 4" id="KW-1133">Transmembrane helix</keyword>
<keyword evidence="3 4" id="KW-0472">Membrane</keyword>
<feature type="transmembrane region" description="Helical" evidence="4">
    <location>
        <begin position="150"/>
        <end position="170"/>
    </location>
</feature>
<evidence type="ECO:0000256" key="2">
    <source>
        <dbReference type="ARBA" id="ARBA00022989"/>
    </source>
</evidence>
<keyword evidence="7" id="KW-1185">Reference proteome</keyword>
<name>A0A484FSZ4_COLOR</name>
<feature type="compositionally biased region" description="Basic and acidic residues" evidence="5">
    <location>
        <begin position="217"/>
        <end position="233"/>
    </location>
</feature>
<dbReference type="PANTHER" id="PTHR39136">
    <property type="entry name" value="ALTERED INHERITANCE OF MITOCHONDRIA PROTEIN 11"/>
    <property type="match status" value="1"/>
</dbReference>
<reference evidence="7" key="2">
    <citation type="journal article" date="2019" name="Mol. Plant Microbe Interact.">
        <title>Genome sequence resources for four phytopathogenic fungi from the Colletotrichum orbiculare species complex.</title>
        <authorList>
            <person name="Gan P."/>
            <person name="Tsushima A."/>
            <person name="Narusaka M."/>
            <person name="Narusaka Y."/>
            <person name="Takano Y."/>
            <person name="Kubo Y."/>
            <person name="Shirasu K."/>
        </authorList>
    </citation>
    <scope>GENOME REANNOTATION</scope>
    <source>
        <strain evidence="7">104-T / ATCC 96160 / CBS 514.97 / LARS 414 / MAFF 240422</strain>
    </source>
</reference>
<dbReference type="InterPro" id="IPR038814">
    <property type="entry name" value="AIM11"/>
</dbReference>
<dbReference type="EMBL" id="AMCV02000015">
    <property type="protein sequence ID" value="TDZ21122.1"/>
    <property type="molecule type" value="Genomic_DNA"/>
</dbReference>
<feature type="region of interest" description="Disordered" evidence="5">
    <location>
        <begin position="207"/>
        <end position="233"/>
    </location>
</feature>
<keyword evidence="1 4" id="KW-0812">Transmembrane</keyword>
<accession>A0A484FSZ4</accession>
<dbReference type="STRING" id="1213857.A0A484FSZ4"/>
<dbReference type="GO" id="GO:0016020">
    <property type="term" value="C:membrane"/>
    <property type="evidence" value="ECO:0007669"/>
    <property type="project" value="UniProtKB-SubCell"/>
</dbReference>
<proteinExistence type="inferred from homology"/>
<dbReference type="OrthoDB" id="3558022at2759"/>
<feature type="transmembrane region" description="Helical" evidence="4">
    <location>
        <begin position="87"/>
        <end position="108"/>
    </location>
</feature>
<protein>
    <recommendedName>
        <fullName evidence="4">Altered inheritance of mitochondria protein 11</fullName>
    </recommendedName>
</protein>
<reference evidence="7" key="1">
    <citation type="journal article" date="2013" name="New Phytol.">
        <title>Comparative genomic and transcriptomic analyses reveal the hemibiotrophic stage shift of Colletotrichum fungi.</title>
        <authorList>
            <person name="Gan P."/>
            <person name="Ikeda K."/>
            <person name="Irieda H."/>
            <person name="Narusaka M."/>
            <person name="O'Connell R.J."/>
            <person name="Narusaka Y."/>
            <person name="Takano Y."/>
            <person name="Kubo Y."/>
            <person name="Shirasu K."/>
        </authorList>
    </citation>
    <scope>NUCLEOTIDE SEQUENCE [LARGE SCALE GENOMIC DNA]</scope>
    <source>
        <strain evidence="7">104-T / ATCC 96160 / CBS 514.97 / LARS 414 / MAFF 240422</strain>
    </source>
</reference>
<evidence type="ECO:0000313" key="7">
    <source>
        <dbReference type="Proteomes" id="UP000014480"/>
    </source>
</evidence>
<gene>
    <name evidence="4" type="primary">AIM11</name>
    <name evidence="6" type="ORF">Cob_v006045</name>
</gene>
<comment type="similarity">
    <text evidence="4">Belongs to the AIM11 family.</text>
</comment>
<comment type="caution">
    <text evidence="6">The sequence shown here is derived from an EMBL/GenBank/DDBJ whole genome shotgun (WGS) entry which is preliminary data.</text>
</comment>
<comment type="subcellular location">
    <subcellularLocation>
        <location evidence="4">Membrane</location>
        <topology evidence="4">Multi-pass membrane protein</topology>
    </subcellularLocation>
</comment>
<evidence type="ECO:0000256" key="4">
    <source>
        <dbReference type="RuleBase" id="RU367098"/>
    </source>
</evidence>
<evidence type="ECO:0000256" key="1">
    <source>
        <dbReference type="ARBA" id="ARBA00022692"/>
    </source>
</evidence>
<evidence type="ECO:0000256" key="5">
    <source>
        <dbReference type="SAM" id="MobiDB-lite"/>
    </source>
</evidence>
<dbReference type="AlphaFoldDB" id="A0A484FSZ4"/>
<sequence>MSTFLPRSVLTATGRCGPAIIWSLSARPRGCCAPIVMCRPEPARDSMLQHRLPTAMATNNESSDSRLTRSQAQPVSSIFPSRVSKQLGLFFAGAGFLFFSTMITRRSIVRKQLAALPKFYQPSHSAAGKHGNPEGSMIALEALNLATLNVLSFGMMMTGGVAFAFDITSIEDLRAMARRSIRGAAGQTDEAAEKEFEEWAAKVLTKFGKTPDAGEDEAAKQTDSDSKTGKDGR</sequence>
<evidence type="ECO:0000313" key="6">
    <source>
        <dbReference type="EMBL" id="TDZ21122.1"/>
    </source>
</evidence>
<dbReference type="Proteomes" id="UP000014480">
    <property type="component" value="Unassembled WGS sequence"/>
</dbReference>